<dbReference type="Proteomes" id="UP001521181">
    <property type="component" value="Unassembled WGS sequence"/>
</dbReference>
<dbReference type="SUPFAM" id="SSF51905">
    <property type="entry name" value="FAD/NAD(P)-binding domain"/>
    <property type="match status" value="1"/>
</dbReference>
<sequence length="434" mass="46612">MNLLFANDKPGHYPASFYADTRDGAPDRAALKGAVQADVCIVGAGYTGLSAALHLAEAGRRVVLLEAHRVGFGASGRNGGQIGSGQRLEVTELEKMLGKPAARRLWDLAEEAKALTYDLAARAGVPTYRGIAHAALKPSEVAHAHEMAEHLATHYGYDQITPLDRDGLRALIPSDRYIGGDIDRGAGHVHPLNLTLGMARLAEAAGAMIHENSVATGIEHGTGTQKSRVLTAQGHVEAEHVILAANGYLDRLEPKVTARVMPLNNYIVATEPLGDRVREVLTENIAAHDTKFVVNYWRLHEDRLLFGGGESVTYRFPRDIAAKARVPMLQVYPQLRDVKITHAWGGTLAITLNRMPYFGRPSPNCLSASGFSGHGVAMATLAGKLMAQAVTATGDGFDVMASVPTYPFPGGGYLRWPILVAGMTFYGLRDKLGI</sequence>
<proteinExistence type="predicted"/>
<evidence type="ECO:0000259" key="2">
    <source>
        <dbReference type="Pfam" id="PF01266"/>
    </source>
</evidence>
<keyword evidence="1" id="KW-0560">Oxidoreductase</keyword>
<dbReference type="Gene3D" id="3.50.50.60">
    <property type="entry name" value="FAD/NAD(P)-binding domain"/>
    <property type="match status" value="1"/>
</dbReference>
<reference evidence="3 4" key="1">
    <citation type="submission" date="2021-12" db="EMBL/GenBank/DDBJ databases">
        <title>Sinirhodobacter sp. WL0062 is a bacterium isolated from seawater.</title>
        <authorList>
            <person name="Wang L."/>
            <person name="He W."/>
            <person name="Zhang D.-F."/>
        </authorList>
    </citation>
    <scope>NUCLEOTIDE SEQUENCE [LARGE SCALE GENOMIC DNA]</scope>
    <source>
        <strain evidence="3 4">WL0062</strain>
    </source>
</reference>
<evidence type="ECO:0000313" key="4">
    <source>
        <dbReference type="Proteomes" id="UP001521181"/>
    </source>
</evidence>
<protein>
    <submittedName>
        <fullName evidence="3">FAD-binding oxidoreductase</fullName>
    </submittedName>
</protein>
<gene>
    <name evidence="3" type="ORF">LZA78_04245</name>
</gene>
<dbReference type="PANTHER" id="PTHR13847:SF281">
    <property type="entry name" value="FAD DEPENDENT OXIDOREDUCTASE DOMAIN-CONTAINING PROTEIN"/>
    <property type="match status" value="1"/>
</dbReference>
<dbReference type="Gene3D" id="3.30.9.10">
    <property type="entry name" value="D-Amino Acid Oxidase, subunit A, domain 2"/>
    <property type="match status" value="1"/>
</dbReference>
<dbReference type="InterPro" id="IPR036188">
    <property type="entry name" value="FAD/NAD-bd_sf"/>
</dbReference>
<name>A0ABS8YTU5_9RHOB</name>
<evidence type="ECO:0000313" key="3">
    <source>
        <dbReference type="EMBL" id="MCE5972685.1"/>
    </source>
</evidence>
<organism evidence="3 4">
    <name type="scientific">Rhodobacter flavimaris</name>
    <dbReference type="NCBI Taxonomy" id="2907145"/>
    <lineage>
        <taxon>Bacteria</taxon>
        <taxon>Pseudomonadati</taxon>
        <taxon>Pseudomonadota</taxon>
        <taxon>Alphaproteobacteria</taxon>
        <taxon>Rhodobacterales</taxon>
        <taxon>Rhodobacter group</taxon>
        <taxon>Rhodobacter</taxon>
    </lineage>
</organism>
<comment type="caution">
    <text evidence="3">The sequence shown here is derived from an EMBL/GenBank/DDBJ whole genome shotgun (WGS) entry which is preliminary data.</text>
</comment>
<dbReference type="InterPro" id="IPR006076">
    <property type="entry name" value="FAD-dep_OxRdtase"/>
</dbReference>
<evidence type="ECO:0000256" key="1">
    <source>
        <dbReference type="ARBA" id="ARBA00023002"/>
    </source>
</evidence>
<dbReference type="PANTHER" id="PTHR13847">
    <property type="entry name" value="SARCOSINE DEHYDROGENASE-RELATED"/>
    <property type="match status" value="1"/>
</dbReference>
<dbReference type="Pfam" id="PF01266">
    <property type="entry name" value="DAO"/>
    <property type="match status" value="1"/>
</dbReference>
<dbReference type="EMBL" id="JAJUOS010000002">
    <property type="protein sequence ID" value="MCE5972685.1"/>
    <property type="molecule type" value="Genomic_DNA"/>
</dbReference>
<dbReference type="RefSeq" id="WP_233675694.1">
    <property type="nucleotide sequence ID" value="NZ_JAJUOS010000002.1"/>
</dbReference>
<feature type="domain" description="FAD dependent oxidoreductase" evidence="2">
    <location>
        <begin position="38"/>
        <end position="388"/>
    </location>
</feature>
<accession>A0ABS8YTU5</accession>
<keyword evidence="4" id="KW-1185">Reference proteome</keyword>